<protein>
    <submittedName>
        <fullName evidence="2">Uncharacterized protein</fullName>
    </submittedName>
</protein>
<accession>T0RFG5</accession>
<organism evidence="2 3">
    <name type="scientific">Saprolegnia diclina (strain VS20)</name>
    <dbReference type="NCBI Taxonomy" id="1156394"/>
    <lineage>
        <taxon>Eukaryota</taxon>
        <taxon>Sar</taxon>
        <taxon>Stramenopiles</taxon>
        <taxon>Oomycota</taxon>
        <taxon>Saprolegniomycetes</taxon>
        <taxon>Saprolegniales</taxon>
        <taxon>Saprolegniaceae</taxon>
        <taxon>Saprolegnia</taxon>
    </lineage>
</organism>
<keyword evidence="3" id="KW-1185">Reference proteome</keyword>
<name>T0RFG5_SAPDV</name>
<evidence type="ECO:0000313" key="2">
    <source>
        <dbReference type="EMBL" id="EQC31028.1"/>
    </source>
</evidence>
<dbReference type="Proteomes" id="UP000030762">
    <property type="component" value="Unassembled WGS sequence"/>
</dbReference>
<gene>
    <name evidence="2" type="ORF">SDRG_11215</name>
</gene>
<dbReference type="GeneID" id="19951942"/>
<feature type="region of interest" description="Disordered" evidence="1">
    <location>
        <begin position="1"/>
        <end position="24"/>
    </location>
</feature>
<reference evidence="2 3" key="1">
    <citation type="submission" date="2012-04" db="EMBL/GenBank/DDBJ databases">
        <title>The Genome Sequence of Saprolegnia declina VS20.</title>
        <authorList>
            <consortium name="The Broad Institute Genome Sequencing Platform"/>
            <person name="Russ C."/>
            <person name="Nusbaum C."/>
            <person name="Tyler B."/>
            <person name="van West P."/>
            <person name="Dieguez-Uribeondo J."/>
            <person name="de Bruijn I."/>
            <person name="Tripathy S."/>
            <person name="Jiang R."/>
            <person name="Young S.K."/>
            <person name="Zeng Q."/>
            <person name="Gargeya S."/>
            <person name="Fitzgerald M."/>
            <person name="Haas B."/>
            <person name="Abouelleil A."/>
            <person name="Alvarado L."/>
            <person name="Arachchi H.M."/>
            <person name="Berlin A."/>
            <person name="Chapman S.B."/>
            <person name="Goldberg J."/>
            <person name="Griggs A."/>
            <person name="Gujja S."/>
            <person name="Hansen M."/>
            <person name="Howarth C."/>
            <person name="Imamovic A."/>
            <person name="Larimer J."/>
            <person name="McCowen C."/>
            <person name="Montmayeur A."/>
            <person name="Murphy C."/>
            <person name="Neiman D."/>
            <person name="Pearson M."/>
            <person name="Priest M."/>
            <person name="Roberts A."/>
            <person name="Saif S."/>
            <person name="Shea T."/>
            <person name="Sisk P."/>
            <person name="Sykes S."/>
            <person name="Wortman J."/>
            <person name="Nusbaum C."/>
            <person name="Birren B."/>
        </authorList>
    </citation>
    <scope>NUCLEOTIDE SEQUENCE [LARGE SCALE GENOMIC DNA]</scope>
    <source>
        <strain evidence="2 3">VS20</strain>
    </source>
</reference>
<evidence type="ECO:0000256" key="1">
    <source>
        <dbReference type="SAM" id="MobiDB-lite"/>
    </source>
</evidence>
<dbReference type="AlphaFoldDB" id="T0RFG5"/>
<proteinExistence type="predicted"/>
<evidence type="ECO:0000313" key="3">
    <source>
        <dbReference type="Proteomes" id="UP000030762"/>
    </source>
</evidence>
<dbReference type="InParanoid" id="T0RFG5"/>
<dbReference type="EMBL" id="JH767171">
    <property type="protein sequence ID" value="EQC31028.1"/>
    <property type="molecule type" value="Genomic_DNA"/>
</dbReference>
<sequence>MARQPALRQSTTKRKAAPSDTPPAVRRHVVADVAGSRAVPATKPATLEKVHWDFAAVQLQHIKHGWDKDVLSLLCDLGMSKLASTTWADVACVVNQKLAATRRHPAEKATKDNVLRIYQNLRQKIDRLLARVAHCPTSST</sequence>
<dbReference type="VEuPathDB" id="FungiDB:SDRG_11215"/>
<dbReference type="RefSeq" id="XP_008615467.1">
    <property type="nucleotide sequence ID" value="XM_008617245.1"/>
</dbReference>